<dbReference type="NCBIfam" id="NF038083">
    <property type="entry name" value="CU044_5270_fam"/>
    <property type="match status" value="1"/>
</dbReference>
<reference evidence="2" key="1">
    <citation type="journal article" date="2014" name="Int. J. Syst. Evol. Microbiol.">
        <title>Complete genome sequence of Corynebacterium casei LMG S-19264T (=DSM 44701T), isolated from a smear-ripened cheese.</title>
        <authorList>
            <consortium name="US DOE Joint Genome Institute (JGI-PGF)"/>
            <person name="Walter F."/>
            <person name="Albersmeier A."/>
            <person name="Kalinowski J."/>
            <person name="Ruckert C."/>
        </authorList>
    </citation>
    <scope>NUCLEOTIDE SEQUENCE</scope>
    <source>
        <strain evidence="2">JCM 4784</strain>
    </source>
</reference>
<comment type="caution">
    <text evidence="2">The sequence shown here is derived from an EMBL/GenBank/DDBJ whole genome shotgun (WGS) entry which is preliminary data.</text>
</comment>
<dbReference type="EMBL" id="BNBT01000042">
    <property type="protein sequence ID" value="GHE60703.1"/>
    <property type="molecule type" value="Genomic_DNA"/>
</dbReference>
<dbReference type="AlphaFoldDB" id="A0A918ZMM6"/>
<reference evidence="2" key="2">
    <citation type="submission" date="2020-09" db="EMBL/GenBank/DDBJ databases">
        <authorList>
            <person name="Sun Q."/>
            <person name="Ohkuma M."/>
        </authorList>
    </citation>
    <scope>NUCLEOTIDE SEQUENCE</scope>
    <source>
        <strain evidence="2">JCM 4784</strain>
    </source>
</reference>
<dbReference type="InterPro" id="IPR047789">
    <property type="entry name" value="CU044_5270-like"/>
</dbReference>
<sequence length="321" mass="35174">MTSPEDGAGFPNPPERNLPPGRHLRLKEHLLSEIRQEEQGNRAQAATAPSAPGRSWLRPSLVAGAVAAAVAAGLVVAQPFSEDTAQAGPPSEETVAMLKDIAAAAGRRPAPKNLRDDQFVYLKTKERYMKTGSDETARLQPPHVREYWQSVDGEHTEVVHDRVDGFDHERMEPDLPLAEGDKHYRSLQRMPADPVTMRDWLYRVASGEESRDQNAFVLVGDLCGGLMPPKQAAALYLAASKIPGVELVDDAVDAAGRRGVAIARENEGERQELIFDKRTKQFLGERQVAVKDLPTGFKKGTVTAHTAVLERKVVDKAGERP</sequence>
<name>A0A918ZMM6_9ACTN</name>
<accession>A0A918ZMM6</accession>
<dbReference type="Proteomes" id="UP000608024">
    <property type="component" value="Unassembled WGS sequence"/>
</dbReference>
<organism evidence="2 3">
    <name type="scientific">Streptomyces longispororuber</name>
    <dbReference type="NCBI Taxonomy" id="68230"/>
    <lineage>
        <taxon>Bacteria</taxon>
        <taxon>Bacillati</taxon>
        <taxon>Actinomycetota</taxon>
        <taxon>Actinomycetes</taxon>
        <taxon>Kitasatosporales</taxon>
        <taxon>Streptomycetaceae</taxon>
        <taxon>Streptomyces</taxon>
    </lineage>
</organism>
<evidence type="ECO:0000313" key="3">
    <source>
        <dbReference type="Proteomes" id="UP000608024"/>
    </source>
</evidence>
<evidence type="ECO:0000256" key="1">
    <source>
        <dbReference type="SAM" id="MobiDB-lite"/>
    </source>
</evidence>
<evidence type="ECO:0008006" key="4">
    <source>
        <dbReference type="Google" id="ProtNLM"/>
    </source>
</evidence>
<evidence type="ECO:0000313" key="2">
    <source>
        <dbReference type="EMBL" id="GHE60703.1"/>
    </source>
</evidence>
<dbReference type="RefSeq" id="WP_190136636.1">
    <property type="nucleotide sequence ID" value="NZ_BNBT01000042.1"/>
</dbReference>
<feature type="compositionally biased region" description="Basic and acidic residues" evidence="1">
    <location>
        <begin position="27"/>
        <end position="40"/>
    </location>
</feature>
<proteinExistence type="predicted"/>
<gene>
    <name evidence="2" type="ORF">GCM10018785_32230</name>
</gene>
<feature type="region of interest" description="Disordered" evidence="1">
    <location>
        <begin position="1"/>
        <end position="56"/>
    </location>
</feature>
<keyword evidence="3" id="KW-1185">Reference proteome</keyword>
<protein>
    <recommendedName>
        <fullName evidence="4">CU044_5270 family protein</fullName>
    </recommendedName>
</protein>